<gene>
    <name evidence="3" type="ORF">F5972_08260</name>
</gene>
<organism evidence="3 4">
    <name type="scientific">Microbispora cellulosiformans</name>
    <dbReference type="NCBI Taxonomy" id="2614688"/>
    <lineage>
        <taxon>Bacteria</taxon>
        <taxon>Bacillati</taxon>
        <taxon>Actinomycetota</taxon>
        <taxon>Actinomycetes</taxon>
        <taxon>Streptosporangiales</taxon>
        <taxon>Streptosporangiaceae</taxon>
        <taxon>Microbispora</taxon>
    </lineage>
</organism>
<evidence type="ECO:0000313" key="4">
    <source>
        <dbReference type="Proteomes" id="UP000327011"/>
    </source>
</evidence>
<accession>A0A5J5K5R3</accession>
<dbReference type="GO" id="GO:0046872">
    <property type="term" value="F:metal ion binding"/>
    <property type="evidence" value="ECO:0007669"/>
    <property type="project" value="UniProtKB-KW"/>
</dbReference>
<dbReference type="PRINTS" id="PR01955">
    <property type="entry name" value="LANCFRANKIA"/>
</dbReference>
<sequence>MPTPTGTLPDARAADFAILLAERLLDPDPIITAAGPAVTSLSRGLAGTALLHARLATLDPRFAAAADQHWTRAAQLLGTTPGRAGGIFNGAGALAASLILGTPYLPDPGRHERSVQRGVDWLAERARLVAAWQQDRRDAGQAGTPWQTYDLINGLSGIGAVLLAAARAGHTNAEPGLAAARASLTGMIHTPGEGRPGWWRPTPRHPAALADPHNRDAANTGLAHGIAGPLALLSACQLAGHGNTRQAEAISVAARWLLDWQAGESWPPQITAEDLAGTSTEPSTRGRRDAWCYGAPGISAALIAAGRALTDPGLAATGRRAIDALGSRTTGWDTEGPTLCHGIAGVLMCAQAAGSTITADRAADALAAHYDPALPFGFRHSDHGVATDEPGLLVGAAGIVLTLADRAGVPSPRVTDPWTAALLMPLAVSPDHDTDDR</sequence>
<comment type="caution">
    <text evidence="3">The sequence shown here is derived from an EMBL/GenBank/DDBJ whole genome shotgun (WGS) entry which is preliminary data.</text>
</comment>
<evidence type="ECO:0000313" key="3">
    <source>
        <dbReference type="EMBL" id="KAA9379637.1"/>
    </source>
</evidence>
<dbReference type="RefSeq" id="WP_150932826.1">
    <property type="nucleotide sequence ID" value="NZ_VYTZ01000003.1"/>
</dbReference>
<dbReference type="CDD" id="cd04793">
    <property type="entry name" value="LanC"/>
    <property type="match status" value="1"/>
</dbReference>
<feature type="binding site" evidence="1">
    <location>
        <position position="292"/>
    </location>
    <ligand>
        <name>Zn(2+)</name>
        <dbReference type="ChEBI" id="CHEBI:29105"/>
    </ligand>
</feature>
<feature type="region of interest" description="Disordered" evidence="2">
    <location>
        <begin position="268"/>
        <end position="288"/>
    </location>
</feature>
<proteinExistence type="predicted"/>
<dbReference type="PRINTS" id="PR01950">
    <property type="entry name" value="LANCSUPER"/>
</dbReference>
<evidence type="ECO:0000256" key="1">
    <source>
        <dbReference type="PIRSR" id="PIRSR607822-1"/>
    </source>
</evidence>
<dbReference type="Proteomes" id="UP000327011">
    <property type="component" value="Unassembled WGS sequence"/>
</dbReference>
<dbReference type="EMBL" id="VYTZ01000003">
    <property type="protein sequence ID" value="KAA9379637.1"/>
    <property type="molecule type" value="Genomic_DNA"/>
</dbReference>
<evidence type="ECO:0000256" key="2">
    <source>
        <dbReference type="SAM" id="MobiDB-lite"/>
    </source>
</evidence>
<dbReference type="InterPro" id="IPR007822">
    <property type="entry name" value="LANC-like"/>
</dbReference>
<feature type="binding site" evidence="1">
    <location>
        <position position="340"/>
    </location>
    <ligand>
        <name>Zn(2+)</name>
        <dbReference type="ChEBI" id="CHEBI:29105"/>
    </ligand>
</feature>
<dbReference type="InterPro" id="IPR033889">
    <property type="entry name" value="LanC"/>
</dbReference>
<dbReference type="Pfam" id="PF05147">
    <property type="entry name" value="LANC_like"/>
    <property type="match status" value="1"/>
</dbReference>
<keyword evidence="1" id="KW-0479">Metal-binding</keyword>
<name>A0A5J5K5R3_9ACTN</name>
<protein>
    <submittedName>
        <fullName evidence="3">Lanthionine synthetase C family protein</fullName>
    </submittedName>
</protein>
<keyword evidence="1" id="KW-0862">Zinc</keyword>
<dbReference type="SMART" id="SM01260">
    <property type="entry name" value="LANC_like"/>
    <property type="match status" value="1"/>
</dbReference>
<reference evidence="3 4" key="1">
    <citation type="submission" date="2019-09" db="EMBL/GenBank/DDBJ databases">
        <title>Screening of Novel Bioactive Compounds from Soil-Associated.</title>
        <authorList>
            <person name="Gong X."/>
        </authorList>
    </citation>
    <scope>NUCLEOTIDE SEQUENCE [LARGE SCALE GENOMIC DNA]</scope>
    <source>
        <strain evidence="3 4">Gxj-6</strain>
    </source>
</reference>
<keyword evidence="4" id="KW-1185">Reference proteome</keyword>
<dbReference type="SUPFAM" id="SSF158745">
    <property type="entry name" value="LanC-like"/>
    <property type="match status" value="1"/>
</dbReference>
<feature type="binding site" evidence="1">
    <location>
        <position position="341"/>
    </location>
    <ligand>
        <name>Zn(2+)</name>
        <dbReference type="ChEBI" id="CHEBI:29105"/>
    </ligand>
</feature>
<dbReference type="Gene3D" id="1.50.10.20">
    <property type="match status" value="1"/>
</dbReference>
<dbReference type="AlphaFoldDB" id="A0A5J5K5R3"/>
<dbReference type="GO" id="GO:0031179">
    <property type="term" value="P:peptide modification"/>
    <property type="evidence" value="ECO:0007669"/>
    <property type="project" value="InterPro"/>
</dbReference>